<name>A0A9X3XEQ2_9BACT</name>
<feature type="region of interest" description="Disordered" evidence="1">
    <location>
        <begin position="184"/>
        <end position="216"/>
    </location>
</feature>
<reference evidence="2 3" key="1">
    <citation type="submission" date="2021-04" db="EMBL/GenBank/DDBJ databases">
        <title>Genome analysis of Polyangium sp.</title>
        <authorList>
            <person name="Li Y."/>
            <person name="Wang J."/>
        </authorList>
    </citation>
    <scope>NUCLEOTIDE SEQUENCE [LARGE SCALE GENOMIC DNA]</scope>
    <source>
        <strain evidence="2 3">SDU14</strain>
    </source>
</reference>
<feature type="compositionally biased region" description="Basic residues" evidence="1">
    <location>
        <begin position="206"/>
        <end position="216"/>
    </location>
</feature>
<dbReference type="AlphaFoldDB" id="A0A9X3XEQ2"/>
<evidence type="ECO:0000313" key="2">
    <source>
        <dbReference type="EMBL" id="MDC3989009.1"/>
    </source>
</evidence>
<feature type="compositionally biased region" description="Basic and acidic residues" evidence="1">
    <location>
        <begin position="39"/>
        <end position="56"/>
    </location>
</feature>
<proteinExistence type="predicted"/>
<evidence type="ECO:0000313" key="3">
    <source>
        <dbReference type="Proteomes" id="UP001151081"/>
    </source>
</evidence>
<dbReference type="Proteomes" id="UP001151081">
    <property type="component" value="Unassembled WGS sequence"/>
</dbReference>
<accession>A0A9X3XEQ2</accession>
<keyword evidence="3" id="KW-1185">Reference proteome</keyword>
<dbReference type="EMBL" id="JAGTJJ010000091">
    <property type="protein sequence ID" value="MDC3989009.1"/>
    <property type="molecule type" value="Genomic_DNA"/>
</dbReference>
<dbReference type="RefSeq" id="WP_272459961.1">
    <property type="nucleotide sequence ID" value="NZ_JAGTJJ010000091.1"/>
</dbReference>
<organism evidence="2 3">
    <name type="scientific">Polyangium jinanense</name>
    <dbReference type="NCBI Taxonomy" id="2829994"/>
    <lineage>
        <taxon>Bacteria</taxon>
        <taxon>Pseudomonadati</taxon>
        <taxon>Myxococcota</taxon>
        <taxon>Polyangia</taxon>
        <taxon>Polyangiales</taxon>
        <taxon>Polyangiaceae</taxon>
        <taxon>Polyangium</taxon>
    </lineage>
</organism>
<evidence type="ECO:0000256" key="1">
    <source>
        <dbReference type="SAM" id="MobiDB-lite"/>
    </source>
</evidence>
<feature type="region of interest" description="Disordered" evidence="1">
    <location>
        <begin position="28"/>
        <end position="56"/>
    </location>
</feature>
<protein>
    <submittedName>
        <fullName evidence="2">Uncharacterized protein</fullName>
    </submittedName>
</protein>
<gene>
    <name evidence="2" type="ORF">KEG57_51560</name>
</gene>
<feature type="compositionally biased region" description="Low complexity" evidence="1">
    <location>
        <begin position="189"/>
        <end position="205"/>
    </location>
</feature>
<sequence length="216" mass="23959">MRIAVVTARRELDPKGLFGIPVFEAENLPDPDSSTAQPYERKRPDAQWVHDDPTAADDRHREKSFVVECKRLGFTTSAGWNLNEQYVVGGVERFRSPDHRYGVHLADGAMIGYVQSMGLPAAHAEVCQHLFIAGGLPPLMLSVDGWQQKGISELYQGFQRNFPVSPFRLTHLWLDIQDIPKTPAAPLVSPSVAKAPSRRSSVAKKASSRSTKKRTA</sequence>
<comment type="caution">
    <text evidence="2">The sequence shown here is derived from an EMBL/GenBank/DDBJ whole genome shotgun (WGS) entry which is preliminary data.</text>
</comment>